<gene>
    <name evidence="1" type="ORF">BE04_32975</name>
</gene>
<name>A0A150PK25_SORCE</name>
<dbReference type="EMBL" id="JELX01002259">
    <property type="protein sequence ID" value="KYF56025.1"/>
    <property type="molecule type" value="Genomic_DNA"/>
</dbReference>
<accession>A0A150PK25</accession>
<reference evidence="1 2" key="1">
    <citation type="submission" date="2014-02" db="EMBL/GenBank/DDBJ databases">
        <title>The small core and large imbalanced accessory genome model reveals a collaborative survival strategy of Sorangium cellulosum strains in nature.</title>
        <authorList>
            <person name="Han K."/>
            <person name="Peng R."/>
            <person name="Blom J."/>
            <person name="Li Y.-Z."/>
        </authorList>
    </citation>
    <scope>NUCLEOTIDE SEQUENCE [LARGE SCALE GENOMIC DNA]</scope>
    <source>
        <strain evidence="1 2">So0157-18</strain>
    </source>
</reference>
<proteinExistence type="predicted"/>
<sequence>MNRPEQLHERLDAIGRSLESSGKALALIGLGSVGVETARADRYSDLDFYAVVRPGHKAEFLGDLRWMSAAHPVAWCFQNTPHGYKLLYEDGIFCELEVYEPDELLKVRYAEGRFVWKARDCDESLRIPAQETADRQERSVAWSVGELVTNLYVGLCRYRRGEKLSAYRFVQGYAVERVMDLLPHVMTPEPVHRDPFGRERRIEQQYPDMTADFASFMQGYERTPESALSLLRWVERHFDVNPAMRRLVEELCLR</sequence>
<dbReference type="AlphaFoldDB" id="A0A150PK25"/>
<evidence type="ECO:0000313" key="2">
    <source>
        <dbReference type="Proteomes" id="UP000075604"/>
    </source>
</evidence>
<organism evidence="1 2">
    <name type="scientific">Sorangium cellulosum</name>
    <name type="common">Polyangium cellulosum</name>
    <dbReference type="NCBI Taxonomy" id="56"/>
    <lineage>
        <taxon>Bacteria</taxon>
        <taxon>Pseudomonadati</taxon>
        <taxon>Myxococcota</taxon>
        <taxon>Polyangia</taxon>
        <taxon>Polyangiales</taxon>
        <taxon>Polyangiaceae</taxon>
        <taxon>Sorangium</taxon>
    </lineage>
</organism>
<dbReference type="Proteomes" id="UP000075604">
    <property type="component" value="Unassembled WGS sequence"/>
</dbReference>
<protein>
    <submittedName>
        <fullName evidence="1">Uncharacterized protein</fullName>
    </submittedName>
</protein>
<dbReference type="Gene3D" id="3.30.460.10">
    <property type="entry name" value="Beta Polymerase, domain 2"/>
    <property type="match status" value="1"/>
</dbReference>
<dbReference type="InterPro" id="IPR043519">
    <property type="entry name" value="NT_sf"/>
</dbReference>
<evidence type="ECO:0000313" key="1">
    <source>
        <dbReference type="EMBL" id="KYF56025.1"/>
    </source>
</evidence>
<dbReference type="SUPFAM" id="SSF81301">
    <property type="entry name" value="Nucleotidyltransferase"/>
    <property type="match status" value="1"/>
</dbReference>
<comment type="caution">
    <text evidence="1">The sequence shown here is derived from an EMBL/GenBank/DDBJ whole genome shotgun (WGS) entry which is preliminary data.</text>
</comment>